<organism evidence="5 6">
    <name type="scientific">Rehmannia glutinosa</name>
    <name type="common">Chinese foxglove</name>
    <dbReference type="NCBI Taxonomy" id="99300"/>
    <lineage>
        <taxon>Eukaryota</taxon>
        <taxon>Viridiplantae</taxon>
        <taxon>Streptophyta</taxon>
        <taxon>Embryophyta</taxon>
        <taxon>Tracheophyta</taxon>
        <taxon>Spermatophyta</taxon>
        <taxon>Magnoliopsida</taxon>
        <taxon>eudicotyledons</taxon>
        <taxon>Gunneridae</taxon>
        <taxon>Pentapetalae</taxon>
        <taxon>asterids</taxon>
        <taxon>lamiids</taxon>
        <taxon>Lamiales</taxon>
        <taxon>Orobanchaceae</taxon>
        <taxon>Rehmannieae</taxon>
        <taxon>Rehmannia</taxon>
    </lineage>
</organism>
<evidence type="ECO:0000313" key="6">
    <source>
        <dbReference type="Proteomes" id="UP001318860"/>
    </source>
</evidence>
<evidence type="ECO:0000256" key="3">
    <source>
        <dbReference type="ARBA" id="ARBA00022946"/>
    </source>
</evidence>
<comment type="caution">
    <text evidence="5">The sequence shown here is derived from an EMBL/GenBank/DDBJ whole genome shotgun (WGS) entry which is preliminary data.</text>
</comment>
<dbReference type="PANTHER" id="PTHR31906">
    <property type="entry name" value="PLASTID-LIPID-ASSOCIATED PROTEIN 4, CHLOROPLASTIC-RELATED"/>
    <property type="match status" value="1"/>
</dbReference>
<accession>A0ABR0UGE5</accession>
<evidence type="ECO:0000313" key="5">
    <source>
        <dbReference type="EMBL" id="KAK6121031.1"/>
    </source>
</evidence>
<dbReference type="Proteomes" id="UP001318860">
    <property type="component" value="Unassembled WGS sequence"/>
</dbReference>
<protein>
    <recommendedName>
        <fullName evidence="4">Plastid lipid-associated protein/fibrillin conserved domain-containing protein</fullName>
    </recommendedName>
</protein>
<keyword evidence="6" id="KW-1185">Reference proteome</keyword>
<name>A0ABR0UGE5_REHGL</name>
<evidence type="ECO:0000256" key="1">
    <source>
        <dbReference type="ARBA" id="ARBA00004474"/>
    </source>
</evidence>
<keyword evidence="3" id="KW-0809">Transit peptide</keyword>
<comment type="subcellular location">
    <subcellularLocation>
        <location evidence="1">Plastid</location>
    </subcellularLocation>
</comment>
<dbReference type="InterPro" id="IPR006843">
    <property type="entry name" value="PAP/fibrillin_dom"/>
</dbReference>
<proteinExistence type="predicted"/>
<evidence type="ECO:0000256" key="2">
    <source>
        <dbReference type="ARBA" id="ARBA00022640"/>
    </source>
</evidence>
<evidence type="ECO:0000259" key="4">
    <source>
        <dbReference type="Pfam" id="PF04755"/>
    </source>
</evidence>
<feature type="domain" description="Plastid lipid-associated protein/fibrillin conserved" evidence="4">
    <location>
        <begin position="82"/>
        <end position="286"/>
    </location>
</feature>
<keyword evidence="2" id="KW-0934">Plastid</keyword>
<sequence>MATFCFSSSTTLLHSSIDFYSATIFSSKRLLHFSSNKHSGEVSRHLPNNSIHQNLELRKSGKWRTRVSFFSSFLVKNPGIESLKQELLEAIEPLDRGAAATPEDQQRIDQIARKLEAINKVKEPLKSTLLNGKWELLYTTSKAILQNEVSSNGDPTDFPQVLLGAVEPKFLRPNGKIYQAINVDTLRAQNMETWPFFNQATANLVPLNARRVAVKFDTFKIAALVETEHLRAPYEQNTLVCSCSVVIIIPQIPIKSRGSGRGQLEITYLDEELRISRGNQGNLFVLRMVDPLYRVPL</sequence>
<dbReference type="Pfam" id="PF04755">
    <property type="entry name" value="PAP_fibrillin"/>
    <property type="match status" value="1"/>
</dbReference>
<dbReference type="EMBL" id="JABTTQ020002944">
    <property type="protein sequence ID" value="KAK6121031.1"/>
    <property type="molecule type" value="Genomic_DNA"/>
</dbReference>
<dbReference type="InterPro" id="IPR039633">
    <property type="entry name" value="PAP"/>
</dbReference>
<reference evidence="5 6" key="1">
    <citation type="journal article" date="2021" name="Comput. Struct. Biotechnol. J.">
        <title>De novo genome assembly of the potent medicinal plant Rehmannia glutinosa using nanopore technology.</title>
        <authorList>
            <person name="Ma L."/>
            <person name="Dong C."/>
            <person name="Song C."/>
            <person name="Wang X."/>
            <person name="Zheng X."/>
            <person name="Niu Y."/>
            <person name="Chen S."/>
            <person name="Feng W."/>
        </authorList>
    </citation>
    <scope>NUCLEOTIDE SEQUENCE [LARGE SCALE GENOMIC DNA]</scope>
    <source>
        <strain evidence="5">DH-2019</strain>
    </source>
</reference>
<gene>
    <name evidence="5" type="ORF">DH2020_045221</name>
</gene>